<dbReference type="Proteomes" id="UP000243459">
    <property type="component" value="Chromosome 7"/>
</dbReference>
<dbReference type="GO" id="GO:0004861">
    <property type="term" value="F:cyclin-dependent protein serine/threonine kinase inhibitor activity"/>
    <property type="evidence" value="ECO:0007669"/>
    <property type="project" value="InterPro"/>
</dbReference>
<protein>
    <recommendedName>
        <fullName evidence="4">Cyclin-dependent kinase inhibitor domain-containing protein</fullName>
    </recommendedName>
</protein>
<proteinExistence type="inferred from homology"/>
<evidence type="ECO:0000256" key="1">
    <source>
        <dbReference type="ARBA" id="ARBA00010274"/>
    </source>
</evidence>
<dbReference type="PIRSF" id="PIRSF017811">
    <property type="entry name" value="CDK_inhib_pln"/>
    <property type="match status" value="1"/>
</dbReference>
<dbReference type="OMA" id="NSMRGHI"/>
<dbReference type="InterPro" id="IPR003175">
    <property type="entry name" value="CDI_dom"/>
</dbReference>
<feature type="domain" description="Cyclin-dependent kinase inhibitor" evidence="4">
    <location>
        <begin position="182"/>
        <end position="228"/>
    </location>
</feature>
<accession>A0A5P1EDF0</accession>
<dbReference type="Pfam" id="PF02234">
    <property type="entry name" value="CDI"/>
    <property type="match status" value="1"/>
</dbReference>
<dbReference type="PANTHER" id="PTHR46776">
    <property type="entry name" value="CYCLIN-DEPENDENT KINASE INHIBITOR 4-RELATED"/>
    <property type="match status" value="1"/>
</dbReference>
<dbReference type="EMBL" id="CM007387">
    <property type="protein sequence ID" value="ONK63872.1"/>
    <property type="molecule type" value="Genomic_DNA"/>
</dbReference>
<dbReference type="Gramene" id="ONK63872">
    <property type="protein sequence ID" value="ONK63872"/>
    <property type="gene ID" value="A4U43_C07F19800"/>
</dbReference>
<evidence type="ECO:0000256" key="3">
    <source>
        <dbReference type="SAM" id="MobiDB-lite"/>
    </source>
</evidence>
<dbReference type="GO" id="GO:0051726">
    <property type="term" value="P:regulation of cell cycle"/>
    <property type="evidence" value="ECO:0007669"/>
    <property type="project" value="InterPro"/>
</dbReference>
<sequence length="230" mass="25295">MGKYIQKGKIKGELSVMEVSHHNQSPSSLGVRTRAKTKTLALQRLQNAAPKPKSSPCSSASSSSSSKSPSCYLQLRSRRLEKCFASKTQKGSNPRNANPSPSKRSEGSKRVEAELEKDLGKEVSFGDNVLDVEGNGSRNSRETTPCSPIRRDSESLGTPGSTNRPTTSTTVANAGIESSTRRNIPTSREMEEFFAVPEQRQQRAFAEKYNFDPAKDSPLPGRYEWVKLQN</sequence>
<gene>
    <name evidence="5" type="ORF">A4U43_C07F19800</name>
</gene>
<dbReference type="AlphaFoldDB" id="A0A5P1EDF0"/>
<dbReference type="GO" id="GO:0005634">
    <property type="term" value="C:nucleus"/>
    <property type="evidence" value="ECO:0007669"/>
    <property type="project" value="InterPro"/>
</dbReference>
<feature type="compositionally biased region" description="Low complexity" evidence="3">
    <location>
        <begin position="48"/>
        <end position="71"/>
    </location>
</feature>
<name>A0A5P1EDF0_ASPOF</name>
<keyword evidence="2" id="KW-0649">Protein kinase inhibitor</keyword>
<dbReference type="Gene3D" id="4.10.365.10">
    <property type="entry name" value="p27"/>
    <property type="match status" value="1"/>
</dbReference>
<evidence type="ECO:0000313" key="6">
    <source>
        <dbReference type="Proteomes" id="UP000243459"/>
    </source>
</evidence>
<feature type="compositionally biased region" description="Polar residues" evidence="3">
    <location>
        <begin position="86"/>
        <end position="102"/>
    </location>
</feature>
<feature type="compositionally biased region" description="Polar residues" evidence="3">
    <location>
        <begin position="136"/>
        <end position="146"/>
    </location>
</feature>
<evidence type="ECO:0000259" key="4">
    <source>
        <dbReference type="Pfam" id="PF02234"/>
    </source>
</evidence>
<evidence type="ECO:0000256" key="2">
    <source>
        <dbReference type="ARBA" id="ARBA00023013"/>
    </source>
</evidence>
<feature type="region of interest" description="Disordered" evidence="3">
    <location>
        <begin position="17"/>
        <end position="188"/>
    </location>
</feature>
<reference evidence="6" key="1">
    <citation type="journal article" date="2017" name="Nat. Commun.">
        <title>The asparagus genome sheds light on the origin and evolution of a young Y chromosome.</title>
        <authorList>
            <person name="Harkess A."/>
            <person name="Zhou J."/>
            <person name="Xu C."/>
            <person name="Bowers J.E."/>
            <person name="Van der Hulst R."/>
            <person name="Ayyampalayam S."/>
            <person name="Mercati F."/>
            <person name="Riccardi P."/>
            <person name="McKain M.R."/>
            <person name="Kakrana A."/>
            <person name="Tang H."/>
            <person name="Ray J."/>
            <person name="Groenendijk J."/>
            <person name="Arikit S."/>
            <person name="Mathioni S.M."/>
            <person name="Nakano M."/>
            <person name="Shan H."/>
            <person name="Telgmann-Rauber A."/>
            <person name="Kanno A."/>
            <person name="Yue Z."/>
            <person name="Chen H."/>
            <person name="Li W."/>
            <person name="Chen Y."/>
            <person name="Xu X."/>
            <person name="Zhang Y."/>
            <person name="Luo S."/>
            <person name="Chen H."/>
            <person name="Gao J."/>
            <person name="Mao Z."/>
            <person name="Pires J.C."/>
            <person name="Luo M."/>
            <person name="Kudrna D."/>
            <person name="Wing R.A."/>
            <person name="Meyers B.C."/>
            <person name="Yi K."/>
            <person name="Kong H."/>
            <person name="Lavrijsen P."/>
            <person name="Sunseri F."/>
            <person name="Falavigna A."/>
            <person name="Ye Y."/>
            <person name="Leebens-Mack J.H."/>
            <person name="Chen G."/>
        </authorList>
    </citation>
    <scope>NUCLEOTIDE SEQUENCE [LARGE SCALE GENOMIC DNA]</scope>
    <source>
        <strain evidence="6">cv. DH0086</strain>
    </source>
</reference>
<feature type="compositionally biased region" description="Basic and acidic residues" evidence="3">
    <location>
        <begin position="103"/>
        <end position="121"/>
    </location>
</feature>
<dbReference type="InterPro" id="IPR044275">
    <property type="entry name" value="KRP"/>
</dbReference>
<organism evidence="5 6">
    <name type="scientific">Asparagus officinalis</name>
    <name type="common">Garden asparagus</name>
    <dbReference type="NCBI Taxonomy" id="4686"/>
    <lineage>
        <taxon>Eukaryota</taxon>
        <taxon>Viridiplantae</taxon>
        <taxon>Streptophyta</taxon>
        <taxon>Embryophyta</taxon>
        <taxon>Tracheophyta</taxon>
        <taxon>Spermatophyta</taxon>
        <taxon>Magnoliopsida</taxon>
        <taxon>Liliopsida</taxon>
        <taxon>Asparagales</taxon>
        <taxon>Asparagaceae</taxon>
        <taxon>Asparagoideae</taxon>
        <taxon>Asparagus</taxon>
    </lineage>
</organism>
<keyword evidence="6" id="KW-1185">Reference proteome</keyword>
<dbReference type="InterPro" id="IPR044898">
    <property type="entry name" value="CDI_dom_sf"/>
</dbReference>
<evidence type="ECO:0000313" key="5">
    <source>
        <dbReference type="EMBL" id="ONK63872.1"/>
    </source>
</evidence>
<feature type="compositionally biased region" description="Polar residues" evidence="3">
    <location>
        <begin position="155"/>
        <end position="186"/>
    </location>
</feature>
<comment type="similarity">
    <text evidence="1">Belongs to the CDI family. ICK/KRP subfamily.</text>
</comment>
<dbReference type="OrthoDB" id="6373236at2759"/>